<gene>
    <name evidence="1" type="ORF">C5F46_03515</name>
</gene>
<accession>A0A2T4JL92</accession>
<dbReference type="EMBL" id="PZKF01000005">
    <property type="protein sequence ID" value="PTE18679.1"/>
    <property type="molecule type" value="Genomic_DNA"/>
</dbReference>
<organism evidence="1 2">
    <name type="scientific">Phaeovulum veldkampii DSM 11550</name>
    <dbReference type="NCBI Taxonomy" id="1185920"/>
    <lineage>
        <taxon>Bacteria</taxon>
        <taxon>Pseudomonadati</taxon>
        <taxon>Pseudomonadota</taxon>
        <taxon>Alphaproteobacteria</taxon>
        <taxon>Rhodobacterales</taxon>
        <taxon>Paracoccaceae</taxon>
        <taxon>Phaeovulum</taxon>
    </lineage>
</organism>
<evidence type="ECO:0000313" key="2">
    <source>
        <dbReference type="Proteomes" id="UP000241899"/>
    </source>
</evidence>
<evidence type="ECO:0000313" key="1">
    <source>
        <dbReference type="EMBL" id="PTE18679.1"/>
    </source>
</evidence>
<sequence>MVALIVRAVVETGQDGLDTGISDLALLHLPGGVFAYAVTRQGLAAYSLDAGAQARLVDTSYFLGAVPGAVSGTLIPHQVNGQTRLWLGGDGRDLGAGYAPADGGGIGPTIWWGLSQPDGVASAYAALNDAAGQRMFAADADTGAITAYHWQDDGFVPGATVAGVDAGVTAMVPLLRDGQGWLFTAATGTDAIASWQIDPQGETLHQADTLGAADGLGIRAPSALNVVEAYGETHLVVAAAGSSTLSVMRVGAGGELTPTDHVLDSLHSRFADVQALETVTVDGRAYVLAGGSDDGVSLFVLLPGGRLLHLTSLADSLETGLENITAIGASQVGAEVQVLVAARARRG</sequence>
<dbReference type="InterPro" id="IPR015943">
    <property type="entry name" value="WD40/YVTN_repeat-like_dom_sf"/>
</dbReference>
<protein>
    <submittedName>
        <fullName evidence="1">Uncharacterized protein</fullName>
    </submittedName>
</protein>
<reference evidence="1 2" key="1">
    <citation type="submission" date="2018-03" db="EMBL/GenBank/DDBJ databases">
        <title>Rhodobacter veldkampii.</title>
        <authorList>
            <person name="Meyer T.E."/>
            <person name="Miller S."/>
            <person name="Lodha T."/>
            <person name="Gandham S."/>
            <person name="Chintalapati S."/>
            <person name="Chintalapati V.R."/>
        </authorList>
    </citation>
    <scope>NUCLEOTIDE SEQUENCE [LARGE SCALE GENOMIC DNA]</scope>
    <source>
        <strain evidence="1 2">DSM 11550</strain>
    </source>
</reference>
<proteinExistence type="predicted"/>
<comment type="caution">
    <text evidence="1">The sequence shown here is derived from an EMBL/GenBank/DDBJ whole genome shotgun (WGS) entry which is preliminary data.</text>
</comment>
<dbReference type="SUPFAM" id="SSF63829">
    <property type="entry name" value="Calcium-dependent phosphotriesterase"/>
    <property type="match status" value="1"/>
</dbReference>
<dbReference type="RefSeq" id="WP_107323974.1">
    <property type="nucleotide sequence ID" value="NZ_NHSP01000074.1"/>
</dbReference>
<dbReference type="Gene3D" id="2.130.10.10">
    <property type="entry name" value="YVTN repeat-like/Quinoprotein amine dehydrogenase"/>
    <property type="match status" value="1"/>
</dbReference>
<keyword evidence="2" id="KW-1185">Reference proteome</keyword>
<dbReference type="Proteomes" id="UP000241899">
    <property type="component" value="Unassembled WGS sequence"/>
</dbReference>
<dbReference type="AlphaFoldDB" id="A0A2T4JL92"/>
<dbReference type="OrthoDB" id="9342475at2"/>
<name>A0A2T4JL92_9RHOB</name>